<dbReference type="Proteomes" id="UP000588068">
    <property type="component" value="Unassembled WGS sequence"/>
</dbReference>
<dbReference type="EMBL" id="JACHHZ010000003">
    <property type="protein sequence ID" value="MBB6093983.1"/>
    <property type="molecule type" value="Genomic_DNA"/>
</dbReference>
<keyword evidence="3" id="KW-0804">Transcription</keyword>
<evidence type="ECO:0000256" key="1">
    <source>
        <dbReference type="ARBA" id="ARBA00023015"/>
    </source>
</evidence>
<comment type="caution">
    <text evidence="5">The sequence shown here is derived from an EMBL/GenBank/DDBJ whole genome shotgun (WGS) entry which is preliminary data.</text>
</comment>
<proteinExistence type="predicted"/>
<accession>A0A841HML1</accession>
<dbReference type="InterPro" id="IPR018060">
    <property type="entry name" value="HTH_AraC"/>
</dbReference>
<keyword evidence="2 5" id="KW-0238">DNA-binding</keyword>
<evidence type="ECO:0000256" key="3">
    <source>
        <dbReference type="ARBA" id="ARBA00023163"/>
    </source>
</evidence>
<evidence type="ECO:0000313" key="6">
    <source>
        <dbReference type="Proteomes" id="UP000588068"/>
    </source>
</evidence>
<evidence type="ECO:0000259" key="4">
    <source>
        <dbReference type="PROSITE" id="PS01124"/>
    </source>
</evidence>
<evidence type="ECO:0000256" key="2">
    <source>
        <dbReference type="ARBA" id="ARBA00023125"/>
    </source>
</evidence>
<dbReference type="InterPro" id="IPR050204">
    <property type="entry name" value="AraC_XylS_family_regulators"/>
</dbReference>
<feature type="domain" description="HTH araC/xylS-type" evidence="4">
    <location>
        <begin position="119"/>
        <end position="217"/>
    </location>
</feature>
<dbReference type="AlphaFoldDB" id="A0A841HML1"/>
<dbReference type="PANTHER" id="PTHR46796">
    <property type="entry name" value="HTH-TYPE TRANSCRIPTIONAL ACTIVATOR RHAS-RELATED"/>
    <property type="match status" value="1"/>
</dbReference>
<reference evidence="5 6" key="1">
    <citation type="submission" date="2020-08" db="EMBL/GenBank/DDBJ databases">
        <title>Genomic Encyclopedia of Type Strains, Phase IV (KMG-IV): sequencing the most valuable type-strain genomes for metagenomic binning, comparative biology and taxonomic classification.</title>
        <authorList>
            <person name="Goeker M."/>
        </authorList>
    </citation>
    <scope>NUCLEOTIDE SEQUENCE [LARGE SCALE GENOMIC DNA]</scope>
    <source>
        <strain evidence="5 6">DSM 26723</strain>
    </source>
</reference>
<dbReference type="Pfam" id="PF12833">
    <property type="entry name" value="HTH_18"/>
    <property type="match status" value="1"/>
</dbReference>
<dbReference type="Gene3D" id="1.10.10.60">
    <property type="entry name" value="Homeodomain-like"/>
    <property type="match status" value="2"/>
</dbReference>
<dbReference type="GO" id="GO:0003700">
    <property type="term" value="F:DNA-binding transcription factor activity"/>
    <property type="evidence" value="ECO:0007669"/>
    <property type="project" value="InterPro"/>
</dbReference>
<gene>
    <name evidence="5" type="ORF">HNQ60_002864</name>
</gene>
<dbReference type="InterPro" id="IPR018062">
    <property type="entry name" value="HTH_AraC-typ_CS"/>
</dbReference>
<dbReference type="GO" id="GO:0043565">
    <property type="term" value="F:sequence-specific DNA binding"/>
    <property type="evidence" value="ECO:0007669"/>
    <property type="project" value="InterPro"/>
</dbReference>
<dbReference type="SMART" id="SM00342">
    <property type="entry name" value="HTH_ARAC"/>
    <property type="match status" value="1"/>
</dbReference>
<dbReference type="PANTHER" id="PTHR46796:SF14">
    <property type="entry name" value="TRANSCRIPTIONAL REGULATORY PROTEIN"/>
    <property type="match status" value="1"/>
</dbReference>
<dbReference type="PROSITE" id="PS00041">
    <property type="entry name" value="HTH_ARAC_FAMILY_1"/>
    <property type="match status" value="1"/>
</dbReference>
<dbReference type="PROSITE" id="PS01124">
    <property type="entry name" value="HTH_ARAC_FAMILY_2"/>
    <property type="match status" value="1"/>
</dbReference>
<keyword evidence="1" id="KW-0805">Transcription regulation</keyword>
<protein>
    <submittedName>
        <fullName evidence="5">AraC-like DNA-binding protein</fullName>
    </submittedName>
</protein>
<dbReference type="InterPro" id="IPR009057">
    <property type="entry name" value="Homeodomain-like_sf"/>
</dbReference>
<evidence type="ECO:0000313" key="5">
    <source>
        <dbReference type="EMBL" id="MBB6093983.1"/>
    </source>
</evidence>
<sequence>MDTSTSSFVRIPAIPPVLDAEADQITSAEDSTVDASSIRAVFDALSVDGLKGDSAFPVRKLQSVVTELCAAVRSALDDERDTAEDSLRRATEILRGIREAEAPKKESVQSGGLAPWQIRKVTSHVEANLDATIRNEDLAAIARLNPSHFGRVFRNSFGVPPHEYVIRRRVERAQGLMLTTAASLSEIALDCGLADQSHLTRLFRRLVGESPRAWRRARLTAPA</sequence>
<name>A0A841HML1_9GAMM</name>
<keyword evidence="6" id="KW-1185">Reference proteome</keyword>
<organism evidence="5 6">
    <name type="scientific">Povalibacter uvarum</name>
    <dbReference type="NCBI Taxonomy" id="732238"/>
    <lineage>
        <taxon>Bacteria</taxon>
        <taxon>Pseudomonadati</taxon>
        <taxon>Pseudomonadota</taxon>
        <taxon>Gammaproteobacteria</taxon>
        <taxon>Steroidobacterales</taxon>
        <taxon>Steroidobacteraceae</taxon>
        <taxon>Povalibacter</taxon>
    </lineage>
</organism>
<dbReference type="SUPFAM" id="SSF46689">
    <property type="entry name" value="Homeodomain-like"/>
    <property type="match status" value="2"/>
</dbReference>